<feature type="region of interest" description="Disordered" evidence="1">
    <location>
        <begin position="1"/>
        <end position="25"/>
    </location>
</feature>
<dbReference type="EMBL" id="JACCFO010000001">
    <property type="protein sequence ID" value="NYI96751.1"/>
    <property type="molecule type" value="Genomic_DNA"/>
</dbReference>
<keyword evidence="2" id="KW-0418">Kinase</keyword>
<keyword evidence="3" id="KW-1185">Reference proteome</keyword>
<comment type="caution">
    <text evidence="2">The sequence shown here is derived from an EMBL/GenBank/DDBJ whole genome shotgun (WGS) entry which is preliminary data.</text>
</comment>
<dbReference type="Proteomes" id="UP000575985">
    <property type="component" value="Unassembled WGS sequence"/>
</dbReference>
<name>A0A853BQH2_9ACTN</name>
<dbReference type="RefSeq" id="WP_179768068.1">
    <property type="nucleotide sequence ID" value="NZ_JACCFO010000001.1"/>
</dbReference>
<evidence type="ECO:0000313" key="3">
    <source>
        <dbReference type="Proteomes" id="UP000575985"/>
    </source>
</evidence>
<evidence type="ECO:0000313" key="2">
    <source>
        <dbReference type="EMBL" id="NYI96751.1"/>
    </source>
</evidence>
<evidence type="ECO:0000256" key="1">
    <source>
        <dbReference type="SAM" id="MobiDB-lite"/>
    </source>
</evidence>
<dbReference type="GO" id="GO:0050300">
    <property type="term" value="F:aminoglycoside 6-kinase activity"/>
    <property type="evidence" value="ECO:0007669"/>
    <property type="project" value="UniProtKB-EC"/>
</dbReference>
<reference evidence="2 3" key="1">
    <citation type="submission" date="2020-07" db="EMBL/GenBank/DDBJ databases">
        <title>Sequencing the genomes of 1000 actinobacteria strains.</title>
        <authorList>
            <person name="Klenk H.-P."/>
        </authorList>
    </citation>
    <scope>NUCLEOTIDE SEQUENCE [LARGE SCALE GENOMIC DNA]</scope>
    <source>
        <strain evidence="2 3">DSM 45927</strain>
    </source>
</reference>
<dbReference type="EC" id="2.7.1.72" evidence="2"/>
<gene>
    <name evidence="2" type="ORF">HNR12_003028</name>
</gene>
<dbReference type="InterPro" id="IPR011009">
    <property type="entry name" value="Kinase-like_dom_sf"/>
</dbReference>
<dbReference type="Pfam" id="PF04655">
    <property type="entry name" value="APH_6_hur"/>
    <property type="match status" value="1"/>
</dbReference>
<accession>A0A853BQH2</accession>
<protein>
    <submittedName>
        <fullName evidence="2">Streptomycin 6-kinase</fullName>
        <ecNumber evidence="2">2.7.1.72</ecNumber>
    </submittedName>
</protein>
<dbReference type="SUPFAM" id="SSF56112">
    <property type="entry name" value="Protein kinase-like (PK-like)"/>
    <property type="match status" value="1"/>
</dbReference>
<dbReference type="Gene3D" id="3.90.1200.10">
    <property type="match status" value="1"/>
</dbReference>
<dbReference type="GO" id="GO:0019748">
    <property type="term" value="P:secondary metabolic process"/>
    <property type="evidence" value="ECO:0007669"/>
    <property type="project" value="InterPro"/>
</dbReference>
<dbReference type="InterPro" id="IPR006748">
    <property type="entry name" value="NH2Glyco/OHUrea_AB-resist_kin"/>
</dbReference>
<dbReference type="AlphaFoldDB" id="A0A853BQH2"/>
<sequence>MTAAAASGPGSGTGPWPPPLPADVADNVAGLRGGPDWLAGLPRRLAAVAREWNLELGRPFTGGSCSWAGPVRTADGGPAVLKLSFPHREARGEAAALRLWDGAGAVRLLRASDDGFALLLERCRPGRPLAHAPGDPEGLLAAGARALAGLWSRGVRADPGLERLADVLAEWADLTAERHARLRTGADPGLVRTAVDLMTALPRSAARAAVLHGDFNPGNVLSAERAPWLAIDPKPMVGDPGYDLWPLLVQVDPPMAHPDPAPVLRRRLALCAEVLGEPADRLAAWSVARAVESAFDRFDRGDADGGAADLAQASAVARVVGL</sequence>
<keyword evidence="2" id="KW-0808">Transferase</keyword>
<organism evidence="2 3">
    <name type="scientific">Streptomonospora nanhaiensis</name>
    <dbReference type="NCBI Taxonomy" id="1323731"/>
    <lineage>
        <taxon>Bacteria</taxon>
        <taxon>Bacillati</taxon>
        <taxon>Actinomycetota</taxon>
        <taxon>Actinomycetes</taxon>
        <taxon>Streptosporangiales</taxon>
        <taxon>Nocardiopsidaceae</taxon>
        <taxon>Streptomonospora</taxon>
    </lineage>
</organism>
<proteinExistence type="predicted"/>